<dbReference type="Gene3D" id="3.90.1150.10">
    <property type="entry name" value="Aspartate Aminotransferase, domain 1"/>
    <property type="match status" value="1"/>
</dbReference>
<dbReference type="OrthoDB" id="9813612at2"/>
<evidence type="ECO:0000256" key="9">
    <source>
        <dbReference type="NCBIfam" id="TIGR03542"/>
    </source>
</evidence>
<dbReference type="AlphaFoldDB" id="A0A290Q827"/>
<proteinExistence type="inferred from homology"/>
<dbReference type="EMBL" id="CP023344">
    <property type="protein sequence ID" value="ATC64407.1"/>
    <property type="molecule type" value="Genomic_DNA"/>
</dbReference>
<dbReference type="FunFam" id="3.40.640.10:FF:000099">
    <property type="entry name" value="LL-diaminopimelate aminotransferase, chloroplastic"/>
    <property type="match status" value="1"/>
</dbReference>
<gene>
    <name evidence="11" type="ORF">CMV30_10815</name>
</gene>
<evidence type="ECO:0000256" key="8">
    <source>
        <dbReference type="ARBA" id="ARBA00051934"/>
    </source>
</evidence>
<keyword evidence="5 11" id="KW-0032">Aminotransferase</keyword>
<feature type="domain" description="Aminotransferase class I/classII large" evidence="10">
    <location>
        <begin position="35"/>
        <end position="402"/>
    </location>
</feature>
<evidence type="ECO:0000256" key="5">
    <source>
        <dbReference type="ARBA" id="ARBA00022576"/>
    </source>
</evidence>
<reference evidence="11 12" key="1">
    <citation type="submission" date="2017-09" db="EMBL/GenBank/DDBJ databases">
        <title>Complete genome sequence of Verrucomicrobial strain HZ-65, isolated from freshwater.</title>
        <authorList>
            <person name="Choi A."/>
        </authorList>
    </citation>
    <scope>NUCLEOTIDE SEQUENCE [LARGE SCALE GENOMIC DNA]</scope>
    <source>
        <strain evidence="11 12">HZ-65</strain>
    </source>
</reference>
<dbReference type="InterPro" id="IPR015424">
    <property type="entry name" value="PyrdxlP-dep_Trfase"/>
</dbReference>
<dbReference type="Proteomes" id="UP000217265">
    <property type="component" value="Chromosome"/>
</dbReference>
<name>A0A290Q827_9BACT</name>
<organism evidence="11 12">
    <name type="scientific">Nibricoccus aquaticus</name>
    <dbReference type="NCBI Taxonomy" id="2576891"/>
    <lineage>
        <taxon>Bacteria</taxon>
        <taxon>Pseudomonadati</taxon>
        <taxon>Verrucomicrobiota</taxon>
        <taxon>Opitutia</taxon>
        <taxon>Opitutales</taxon>
        <taxon>Opitutaceae</taxon>
        <taxon>Nibricoccus</taxon>
    </lineage>
</organism>
<keyword evidence="12" id="KW-1185">Reference proteome</keyword>
<dbReference type="Gene3D" id="3.40.640.10">
    <property type="entry name" value="Type I PLP-dependent aspartate aminotransferase-like (Major domain)"/>
    <property type="match status" value="1"/>
</dbReference>
<dbReference type="InterPro" id="IPR004839">
    <property type="entry name" value="Aminotransferase_I/II_large"/>
</dbReference>
<comment type="cofactor">
    <cofactor evidence="1">
        <name>pyridoxal 5'-phosphate</name>
        <dbReference type="ChEBI" id="CHEBI:597326"/>
    </cofactor>
</comment>
<evidence type="ECO:0000259" key="10">
    <source>
        <dbReference type="Pfam" id="PF00155"/>
    </source>
</evidence>
<dbReference type="CDD" id="cd00609">
    <property type="entry name" value="AAT_like"/>
    <property type="match status" value="1"/>
</dbReference>
<dbReference type="HAMAP" id="MF_01642">
    <property type="entry name" value="DapL_aminotrans_1"/>
    <property type="match status" value="1"/>
</dbReference>
<keyword evidence="6 11" id="KW-0808">Transferase</keyword>
<dbReference type="KEGG" id="vbh:CMV30_10815"/>
<dbReference type="UniPathway" id="UPA00034">
    <property type="reaction ID" value="UER00466"/>
</dbReference>
<sequence length="407" mass="44328">MIRINENFTKLKASYLFSDIAKRVSAYTQANPDKPVIRLGIGDVTEPLPQVCLDALHAGTDELSKRATFKGYGPEQGYAFLREAIAQHDYAARGAKIEADEIFVSDGSKCDCGNIQEIFSTDVRLAIPDPVYPVYVDTNVMAGRTGTNIDGRYQGITYLDSTPANGYVPAIPGVATDLIYLCFPNNPTGAVATKAQLTAWVAYAKANKAIILFDSAYEAYIRNPEIPHSIYEIEGARDVAIEFRSFSKTAGFTGTRCAYTVVPKSLMAYDAAGNAHAVHALWNRRHTTKFNGVSYPVQKAAAAIYTDEGKKQVHAMTDFYLANAALIRTAVNKLGFSCIGGDNAPYIWVNAGRDSWEFFDLLLNKAQVVCTPGAGFGKCGEGHIRISAFNSRENVEKALDRIAAALK</sequence>
<evidence type="ECO:0000256" key="2">
    <source>
        <dbReference type="ARBA" id="ARBA00004982"/>
    </source>
</evidence>
<dbReference type="InterPro" id="IPR019942">
    <property type="entry name" value="DapL/ALD1"/>
</dbReference>
<protein>
    <recommendedName>
        <fullName evidence="4 9">LL-diaminopimelate aminotransferase</fullName>
        <ecNumber evidence="3 9">2.6.1.83</ecNumber>
    </recommendedName>
</protein>
<dbReference type="Pfam" id="PF00155">
    <property type="entry name" value="Aminotran_1_2"/>
    <property type="match status" value="1"/>
</dbReference>
<accession>A0A290Q827</accession>
<evidence type="ECO:0000256" key="4">
    <source>
        <dbReference type="ARBA" id="ARBA00018052"/>
    </source>
</evidence>
<evidence type="ECO:0000313" key="11">
    <source>
        <dbReference type="EMBL" id="ATC64407.1"/>
    </source>
</evidence>
<evidence type="ECO:0000256" key="1">
    <source>
        <dbReference type="ARBA" id="ARBA00001933"/>
    </source>
</evidence>
<dbReference type="SUPFAM" id="SSF53383">
    <property type="entry name" value="PLP-dependent transferases"/>
    <property type="match status" value="1"/>
</dbReference>
<comment type="catalytic activity">
    <reaction evidence="8">
        <text>(2S,6S)-2,6-diaminopimelate + 2-oxoglutarate = (S)-2,3,4,5-tetrahydrodipicolinate + L-glutamate + H2O + H(+)</text>
        <dbReference type="Rhea" id="RHEA:23988"/>
        <dbReference type="ChEBI" id="CHEBI:15377"/>
        <dbReference type="ChEBI" id="CHEBI:15378"/>
        <dbReference type="ChEBI" id="CHEBI:16810"/>
        <dbReference type="ChEBI" id="CHEBI:16845"/>
        <dbReference type="ChEBI" id="CHEBI:29985"/>
        <dbReference type="ChEBI" id="CHEBI:57609"/>
        <dbReference type="EC" id="2.6.1.83"/>
    </reaction>
</comment>
<dbReference type="RefSeq" id="WP_096056039.1">
    <property type="nucleotide sequence ID" value="NZ_CP023344.1"/>
</dbReference>
<dbReference type="GO" id="GO:0030170">
    <property type="term" value="F:pyridoxal phosphate binding"/>
    <property type="evidence" value="ECO:0007669"/>
    <property type="project" value="UniProtKB-UniRule"/>
</dbReference>
<keyword evidence="7" id="KW-0663">Pyridoxal phosphate</keyword>
<dbReference type="GO" id="GO:0010285">
    <property type="term" value="F:L,L-diaminopimelate aminotransferase activity"/>
    <property type="evidence" value="ECO:0007669"/>
    <property type="project" value="UniProtKB-EC"/>
</dbReference>
<evidence type="ECO:0000313" key="12">
    <source>
        <dbReference type="Proteomes" id="UP000217265"/>
    </source>
</evidence>
<dbReference type="InterPro" id="IPR015422">
    <property type="entry name" value="PyrdxlP-dep_Trfase_small"/>
</dbReference>
<evidence type="ECO:0000256" key="6">
    <source>
        <dbReference type="ARBA" id="ARBA00022679"/>
    </source>
</evidence>
<dbReference type="InterPro" id="IPR015421">
    <property type="entry name" value="PyrdxlP-dep_Trfase_major"/>
</dbReference>
<comment type="pathway">
    <text evidence="2">Amino-acid biosynthesis; L-lysine biosynthesis via DAP pathway; LL-2,6-diaminopimelate from (S)-tetrahydrodipicolinate (aminotransferase route): step 1/1.</text>
</comment>
<dbReference type="NCBIfam" id="TIGR03542">
    <property type="entry name" value="DAPAT_plant"/>
    <property type="match status" value="1"/>
</dbReference>
<dbReference type="EC" id="2.6.1.83" evidence="3 9"/>
<evidence type="ECO:0000256" key="3">
    <source>
        <dbReference type="ARBA" id="ARBA00013138"/>
    </source>
</evidence>
<dbReference type="GO" id="GO:0009089">
    <property type="term" value="P:lysine biosynthetic process via diaminopimelate"/>
    <property type="evidence" value="ECO:0007669"/>
    <property type="project" value="UniProtKB-UniPathway"/>
</dbReference>
<dbReference type="PANTHER" id="PTHR43144">
    <property type="entry name" value="AMINOTRANSFERASE"/>
    <property type="match status" value="1"/>
</dbReference>
<evidence type="ECO:0000256" key="7">
    <source>
        <dbReference type="ARBA" id="ARBA00022898"/>
    </source>
</evidence>